<proteinExistence type="predicted"/>
<keyword evidence="2" id="KW-0238">DNA-binding</keyword>
<dbReference type="SMART" id="SM00421">
    <property type="entry name" value="HTH_LUXR"/>
    <property type="match status" value="1"/>
</dbReference>
<accession>A0ABS8ILF3</accession>
<evidence type="ECO:0000256" key="3">
    <source>
        <dbReference type="ARBA" id="ARBA00023163"/>
    </source>
</evidence>
<sequence>MITWVKNNRKNKKLAGLFLPKMGASMNGNVPFNISECVTYEPGKNFESKSENAIFIYAETGVVFQGLVKSLERTFADIRITLSSFLPDSQDPDMGVGLVLLQTELITDLPDCIERCRTCFPNASITLMINGDGFASQGLNRLFCDRRIQGLLPFTLKLDIWLAAIWLLLNGGEYYPYGAMQSLEKLAKDGHARHPQPSLVEGKRGPMSGTKPIDTLTLREHQILELLSEGLQNKTIADRLSLSDHTVKVHVHNLIRKLKVHNRTQAAAVYRNHLDHESLQSAFSRNTERAFSRNTEITELMINI</sequence>
<dbReference type="CDD" id="cd06170">
    <property type="entry name" value="LuxR_C_like"/>
    <property type="match status" value="1"/>
</dbReference>
<evidence type="ECO:0000313" key="6">
    <source>
        <dbReference type="Proteomes" id="UP001199525"/>
    </source>
</evidence>
<dbReference type="Pfam" id="PF00196">
    <property type="entry name" value="GerE"/>
    <property type="match status" value="1"/>
</dbReference>
<dbReference type="Gene3D" id="1.10.10.10">
    <property type="entry name" value="Winged helix-like DNA-binding domain superfamily/Winged helix DNA-binding domain"/>
    <property type="match status" value="1"/>
</dbReference>
<dbReference type="PROSITE" id="PS00622">
    <property type="entry name" value="HTH_LUXR_1"/>
    <property type="match status" value="1"/>
</dbReference>
<comment type="caution">
    <text evidence="5">The sequence shown here is derived from an EMBL/GenBank/DDBJ whole genome shotgun (WGS) entry which is preliminary data.</text>
</comment>
<reference evidence="5 6" key="1">
    <citation type="journal article" date="2021" name="Microorganisms">
        <title>Genome Evolution of Filamentous Cyanobacterium Nostoc Species: From Facultative Symbiosis to Free Living.</title>
        <authorList>
            <person name="Huo D."/>
            <person name="Li H."/>
            <person name="Cai F."/>
            <person name="Guo X."/>
            <person name="Qiao Z."/>
            <person name="Wang W."/>
            <person name="Yu G."/>
            <person name="Li R."/>
        </authorList>
    </citation>
    <scope>NUCLEOTIDE SEQUENCE [LARGE SCALE GENOMIC DNA]</scope>
    <source>
        <strain evidence="5 6">CHAB 5714</strain>
    </source>
</reference>
<dbReference type="InterPro" id="IPR000792">
    <property type="entry name" value="Tscrpt_reg_LuxR_C"/>
</dbReference>
<dbReference type="Proteomes" id="UP001199525">
    <property type="component" value="Unassembled WGS sequence"/>
</dbReference>
<dbReference type="InterPro" id="IPR036388">
    <property type="entry name" value="WH-like_DNA-bd_sf"/>
</dbReference>
<keyword evidence="1" id="KW-0805">Transcription regulation</keyword>
<name>A0ABS8ILF3_9NOSO</name>
<keyword evidence="3" id="KW-0804">Transcription</keyword>
<dbReference type="PANTHER" id="PTHR44688:SF16">
    <property type="entry name" value="DNA-BINDING TRANSCRIPTIONAL ACTIVATOR DEVR_DOSR"/>
    <property type="match status" value="1"/>
</dbReference>
<evidence type="ECO:0000256" key="1">
    <source>
        <dbReference type="ARBA" id="ARBA00023015"/>
    </source>
</evidence>
<keyword evidence="6" id="KW-1185">Reference proteome</keyword>
<evidence type="ECO:0000259" key="4">
    <source>
        <dbReference type="PROSITE" id="PS50043"/>
    </source>
</evidence>
<dbReference type="PRINTS" id="PR00038">
    <property type="entry name" value="HTHLUXR"/>
</dbReference>
<organism evidence="5 6">
    <name type="scientific">Nostoc favosum CHAB5714</name>
    <dbReference type="NCBI Taxonomy" id="2780399"/>
    <lineage>
        <taxon>Bacteria</taxon>
        <taxon>Bacillati</taxon>
        <taxon>Cyanobacteriota</taxon>
        <taxon>Cyanophyceae</taxon>
        <taxon>Nostocales</taxon>
        <taxon>Nostocaceae</taxon>
        <taxon>Nostoc</taxon>
        <taxon>Nostoc favosum</taxon>
    </lineage>
</organism>
<dbReference type="SUPFAM" id="SSF46894">
    <property type="entry name" value="C-terminal effector domain of the bipartite response regulators"/>
    <property type="match status" value="1"/>
</dbReference>
<protein>
    <submittedName>
        <fullName evidence="5">Response regulator transcription factor</fullName>
    </submittedName>
</protein>
<evidence type="ECO:0000256" key="2">
    <source>
        <dbReference type="ARBA" id="ARBA00023125"/>
    </source>
</evidence>
<dbReference type="PANTHER" id="PTHR44688">
    <property type="entry name" value="DNA-BINDING TRANSCRIPTIONAL ACTIVATOR DEVR_DOSR"/>
    <property type="match status" value="1"/>
</dbReference>
<dbReference type="InterPro" id="IPR016032">
    <property type="entry name" value="Sig_transdc_resp-reg_C-effctor"/>
</dbReference>
<dbReference type="PROSITE" id="PS50043">
    <property type="entry name" value="HTH_LUXR_2"/>
    <property type="match status" value="1"/>
</dbReference>
<feature type="domain" description="HTH luxR-type" evidence="4">
    <location>
        <begin position="209"/>
        <end position="274"/>
    </location>
</feature>
<evidence type="ECO:0000313" key="5">
    <source>
        <dbReference type="EMBL" id="MCC5605138.1"/>
    </source>
</evidence>
<gene>
    <name evidence="5" type="ORF">LC586_40055</name>
</gene>
<dbReference type="EMBL" id="JAIVFQ010000213">
    <property type="protein sequence ID" value="MCC5605138.1"/>
    <property type="molecule type" value="Genomic_DNA"/>
</dbReference>